<comment type="caution">
    <text evidence="3">The sequence shown here is derived from an EMBL/GenBank/DDBJ whole genome shotgun (WGS) entry which is preliminary data.</text>
</comment>
<feature type="compositionally biased region" description="Pro residues" evidence="1">
    <location>
        <begin position="131"/>
        <end position="141"/>
    </location>
</feature>
<reference evidence="4" key="1">
    <citation type="submission" date="2018-09" db="EMBL/GenBank/DDBJ databases">
        <authorList>
            <person name="Tuo L."/>
        </authorList>
    </citation>
    <scope>NUCLEOTIDE SEQUENCE [LARGE SCALE GENOMIC DNA]</scope>
    <source>
        <strain evidence="4">M2BS4Y-1</strain>
    </source>
</reference>
<dbReference type="Pfam" id="PF10947">
    <property type="entry name" value="DUF2628"/>
    <property type="match status" value="1"/>
</dbReference>
<accession>A0A3A1WMG1</accession>
<dbReference type="RefSeq" id="WP_119538823.1">
    <property type="nucleotide sequence ID" value="NZ_QYRN01000002.1"/>
</dbReference>
<keyword evidence="2" id="KW-0472">Membrane</keyword>
<dbReference type="InterPro" id="IPR024399">
    <property type="entry name" value="DUF2628"/>
</dbReference>
<gene>
    <name evidence="3" type="ORF">D3218_05190</name>
</gene>
<dbReference type="OrthoDB" id="7285394at2"/>
<dbReference type="Proteomes" id="UP000265750">
    <property type="component" value="Unassembled WGS sequence"/>
</dbReference>
<dbReference type="AlphaFoldDB" id="A0A3A1WMG1"/>
<evidence type="ECO:0000256" key="2">
    <source>
        <dbReference type="SAM" id="Phobius"/>
    </source>
</evidence>
<feature type="region of interest" description="Disordered" evidence="1">
    <location>
        <begin position="123"/>
        <end position="151"/>
    </location>
</feature>
<proteinExistence type="predicted"/>
<evidence type="ECO:0000313" key="3">
    <source>
        <dbReference type="EMBL" id="RIY02746.1"/>
    </source>
</evidence>
<dbReference type="EMBL" id="QYRN01000002">
    <property type="protein sequence ID" value="RIY02746.1"/>
    <property type="molecule type" value="Genomic_DNA"/>
</dbReference>
<protein>
    <submittedName>
        <fullName evidence="3">DUF2628 domain-containing protein</fullName>
    </submittedName>
</protein>
<feature type="transmembrane region" description="Helical" evidence="2">
    <location>
        <begin position="55"/>
        <end position="78"/>
    </location>
</feature>
<name>A0A3A1WMG1_9HYPH</name>
<keyword evidence="4" id="KW-1185">Reference proteome</keyword>
<keyword evidence="2" id="KW-1133">Transmembrane helix</keyword>
<evidence type="ECO:0000313" key="4">
    <source>
        <dbReference type="Proteomes" id="UP000265750"/>
    </source>
</evidence>
<sequence>MRRYRIFEPPGVSGRTEGALLLRDGFRFWALVLPSLWLLRHGLFGWALATFAAQALAGAAGTPLGALLGLSIGLLAALEGPSLRARRLRRRGWREADAVWARDRRDAELLYFAGAAADAPDAPWAEAVRPPAGPAPSPLRPGPSLFDLRSA</sequence>
<organism evidence="3 4">
    <name type="scientific">Aureimonas flava</name>
    <dbReference type="NCBI Taxonomy" id="2320271"/>
    <lineage>
        <taxon>Bacteria</taxon>
        <taxon>Pseudomonadati</taxon>
        <taxon>Pseudomonadota</taxon>
        <taxon>Alphaproteobacteria</taxon>
        <taxon>Hyphomicrobiales</taxon>
        <taxon>Aurantimonadaceae</taxon>
        <taxon>Aureimonas</taxon>
    </lineage>
</organism>
<feature type="transmembrane region" description="Helical" evidence="2">
    <location>
        <begin position="28"/>
        <end position="49"/>
    </location>
</feature>
<keyword evidence="2" id="KW-0812">Transmembrane</keyword>
<evidence type="ECO:0000256" key="1">
    <source>
        <dbReference type="SAM" id="MobiDB-lite"/>
    </source>
</evidence>